<feature type="compositionally biased region" description="Low complexity" evidence="1">
    <location>
        <begin position="49"/>
        <end position="68"/>
    </location>
</feature>
<dbReference type="STRING" id="114155.A0A4Q9PYJ8"/>
<dbReference type="AlphaFoldDB" id="A0A4Q9PYJ8"/>
<name>A0A4Q9PYJ8_9APHY</name>
<keyword evidence="3" id="KW-1185">Reference proteome</keyword>
<accession>A0A4Q9PYJ8</accession>
<feature type="compositionally biased region" description="Polar residues" evidence="1">
    <location>
        <begin position="171"/>
        <end position="181"/>
    </location>
</feature>
<proteinExistence type="predicted"/>
<reference evidence="2 3" key="1">
    <citation type="submission" date="2019-01" db="EMBL/GenBank/DDBJ databases">
        <title>Draft genome sequences of three monokaryotic isolates of the white-rot basidiomycete fungus Dichomitus squalens.</title>
        <authorList>
            <consortium name="DOE Joint Genome Institute"/>
            <person name="Lopez S.C."/>
            <person name="Andreopoulos B."/>
            <person name="Pangilinan J."/>
            <person name="Lipzen A."/>
            <person name="Riley R."/>
            <person name="Ahrendt S."/>
            <person name="Ng V."/>
            <person name="Barry K."/>
            <person name="Daum C."/>
            <person name="Grigoriev I.V."/>
            <person name="Hilden K.S."/>
            <person name="Makela M.R."/>
            <person name="de Vries R.P."/>
        </authorList>
    </citation>
    <scope>NUCLEOTIDE SEQUENCE [LARGE SCALE GENOMIC DNA]</scope>
    <source>
        <strain evidence="2 3">CBS 464.89</strain>
    </source>
</reference>
<feature type="compositionally biased region" description="Polar residues" evidence="1">
    <location>
        <begin position="118"/>
        <end position="130"/>
    </location>
</feature>
<dbReference type="EMBL" id="ML145111">
    <property type="protein sequence ID" value="TBU59725.1"/>
    <property type="molecule type" value="Genomic_DNA"/>
</dbReference>
<organism evidence="2 3">
    <name type="scientific">Dichomitus squalens</name>
    <dbReference type="NCBI Taxonomy" id="114155"/>
    <lineage>
        <taxon>Eukaryota</taxon>
        <taxon>Fungi</taxon>
        <taxon>Dikarya</taxon>
        <taxon>Basidiomycota</taxon>
        <taxon>Agaricomycotina</taxon>
        <taxon>Agaricomycetes</taxon>
        <taxon>Polyporales</taxon>
        <taxon>Polyporaceae</taxon>
        <taxon>Dichomitus</taxon>
    </lineage>
</organism>
<evidence type="ECO:0000256" key="1">
    <source>
        <dbReference type="SAM" id="MobiDB-lite"/>
    </source>
</evidence>
<dbReference type="Proteomes" id="UP000292082">
    <property type="component" value="Unassembled WGS sequence"/>
</dbReference>
<gene>
    <name evidence="2" type="ORF">BD310DRAFT_924527</name>
</gene>
<sequence>MASKAAASGDTHTANGTAGTSASSTPSPSDHRIAVDARKRKLDAPNGPPSSTMPSGSSRPRSRSPAGPTVATAARGRLLSLPPRPSSATVAASGIGTPSAPRADRQRHVPPHLKGQARGTSPHASRQASGSLVLPTGGSAVSTADYTTRHIADKVQAEKVVGNTQDDSRVTLGTGSTQSAGGLSVRGAAGRGQAADTPMLKVEEAKVVPSLLRRLAGEASSGTGAVPPTPDHEQLQKGKERGQGRRNKRERDEGRDRHKPSPPSVVPAKRRADASSPAVVPPSKAPFAPVSTSGRAGRGPSSTDPDKDPVVGFSIRGAASGASPATREGNRGPGSLLERLQAGDDVGSEWSGRRRKRIKQS</sequence>
<feature type="region of interest" description="Disordered" evidence="1">
    <location>
        <begin position="1"/>
        <end position="141"/>
    </location>
</feature>
<evidence type="ECO:0000313" key="2">
    <source>
        <dbReference type="EMBL" id="TBU59725.1"/>
    </source>
</evidence>
<evidence type="ECO:0000313" key="3">
    <source>
        <dbReference type="Proteomes" id="UP000292082"/>
    </source>
</evidence>
<feature type="compositionally biased region" description="Basic and acidic residues" evidence="1">
    <location>
        <begin position="230"/>
        <end position="256"/>
    </location>
</feature>
<feature type="region of interest" description="Disordered" evidence="1">
    <location>
        <begin position="153"/>
        <end position="361"/>
    </location>
</feature>
<protein>
    <submittedName>
        <fullName evidence="2">Uncharacterized protein</fullName>
    </submittedName>
</protein>
<feature type="compositionally biased region" description="Low complexity" evidence="1">
    <location>
        <begin position="16"/>
        <end position="28"/>
    </location>
</feature>